<dbReference type="InterPro" id="IPR002711">
    <property type="entry name" value="HNH"/>
</dbReference>
<keyword evidence="3" id="KW-0540">Nuclease</keyword>
<evidence type="ECO:0000256" key="1">
    <source>
        <dbReference type="SAM" id="MobiDB-lite"/>
    </source>
</evidence>
<dbReference type="KEGG" id="cmv:CMUST_10095"/>
<keyword evidence="4" id="KW-1185">Reference proteome</keyword>
<organism evidence="3 4">
    <name type="scientific">Corynebacterium mustelae</name>
    <dbReference type="NCBI Taxonomy" id="571915"/>
    <lineage>
        <taxon>Bacteria</taxon>
        <taxon>Bacillati</taxon>
        <taxon>Actinomycetota</taxon>
        <taxon>Actinomycetes</taxon>
        <taxon>Mycobacteriales</taxon>
        <taxon>Corynebacteriaceae</taxon>
        <taxon>Corynebacterium</taxon>
    </lineage>
</organism>
<dbReference type="Proteomes" id="UP000035199">
    <property type="component" value="Chromosome"/>
</dbReference>
<dbReference type="CDD" id="cd00085">
    <property type="entry name" value="HNHc"/>
    <property type="match status" value="1"/>
</dbReference>
<dbReference type="EMBL" id="CP011542">
    <property type="protein sequence ID" value="AKK06335.1"/>
    <property type="molecule type" value="Genomic_DNA"/>
</dbReference>
<dbReference type="Pfam" id="PF01844">
    <property type="entry name" value="HNH"/>
    <property type="match status" value="1"/>
</dbReference>
<protein>
    <submittedName>
        <fullName evidence="3">HNH endonuclease</fullName>
    </submittedName>
</protein>
<reference evidence="4" key="2">
    <citation type="submission" date="2015-05" db="EMBL/GenBank/DDBJ databases">
        <title>Complete genome sequence of Corynebacterium mustelae DSM 45274, isolated from various tissues of a male ferret with lethal sepsis.</title>
        <authorList>
            <person name="Ruckert C."/>
            <person name="Albersmeier A."/>
            <person name="Winkler A."/>
            <person name="Tauch A."/>
        </authorList>
    </citation>
    <scope>NUCLEOTIDE SEQUENCE [LARGE SCALE GENOMIC DNA]</scope>
    <source>
        <strain evidence="4">DSM 45274</strain>
    </source>
</reference>
<reference evidence="3 4" key="1">
    <citation type="journal article" date="2015" name="Genome Announc.">
        <title>Complete Genome Sequence of the Type Strain Corynebacterium mustelae DSM 45274, Isolated from Various Tissues of a Male Ferret with Lethal Sepsis.</title>
        <authorList>
            <person name="Ruckert C."/>
            <person name="Eimer J."/>
            <person name="Winkler A."/>
            <person name="Tauch A."/>
        </authorList>
    </citation>
    <scope>NUCLEOTIDE SEQUENCE [LARGE SCALE GENOMIC DNA]</scope>
    <source>
        <strain evidence="3 4">DSM 45274</strain>
    </source>
</reference>
<feature type="region of interest" description="Disordered" evidence="1">
    <location>
        <begin position="361"/>
        <end position="388"/>
    </location>
</feature>
<dbReference type="GO" id="GO:0008270">
    <property type="term" value="F:zinc ion binding"/>
    <property type="evidence" value="ECO:0007669"/>
    <property type="project" value="InterPro"/>
</dbReference>
<gene>
    <name evidence="3" type="ORF">CMUST_10095</name>
</gene>
<dbReference type="SMART" id="SM00507">
    <property type="entry name" value="HNHc"/>
    <property type="match status" value="1"/>
</dbReference>
<evidence type="ECO:0000313" key="4">
    <source>
        <dbReference type="Proteomes" id="UP000035199"/>
    </source>
</evidence>
<dbReference type="InterPro" id="IPR003615">
    <property type="entry name" value="HNH_nuc"/>
</dbReference>
<sequence length="388" mass="43690">MNLHRGFYTCCDPDDIDAQLTMQLHEHEFSMWARYVSDDVWDADMFHYPILVATKTGTSAYIAGNNIHTLLFLDKLPALKNWHTTTWAFDMQHLRALLQPLFSLADDTLPDVDAALVANLAPTHSHQQLPTTAGLKKLSLRIIEDIYGVDEAQDHVAEKEIRCVDIGAGLTEITAVTDHVTAEVFTTALATIADQQHCSLEEAFTHFITSTTSVSVHINLYTTNNTHFYIPGKGAVDTETADYYRQFVTHYRDLDSEKSRTSESYQTPTGMKRYLDLRDNQCRGPLCNRTLTHIERDHTINHRDGGPTTARNLLSLCHRCHTLKGAGTWSYTLNPDNSVTWTLGGKTTLTTIPLHPTHMKGQTYAQHRKNHTKPPPLVVSQPRARISS</sequence>
<dbReference type="Gene3D" id="1.10.30.50">
    <property type="match status" value="1"/>
</dbReference>
<feature type="domain" description="HNH nuclease" evidence="2">
    <location>
        <begin position="270"/>
        <end position="322"/>
    </location>
</feature>
<keyword evidence="3" id="KW-0378">Hydrolase</keyword>
<dbReference type="PATRIC" id="fig|571915.4.peg.2143"/>
<keyword evidence="3" id="KW-0255">Endonuclease</keyword>
<dbReference type="STRING" id="571915.CMUST_10095"/>
<dbReference type="GO" id="GO:0004519">
    <property type="term" value="F:endonuclease activity"/>
    <property type="evidence" value="ECO:0007669"/>
    <property type="project" value="UniProtKB-KW"/>
</dbReference>
<dbReference type="RefSeq" id="WP_047262380.1">
    <property type="nucleotide sequence ID" value="NZ_CP011542.1"/>
</dbReference>
<dbReference type="OrthoDB" id="4413566at2"/>
<name>A0A0G3H0P4_9CORY</name>
<dbReference type="GO" id="GO:0003676">
    <property type="term" value="F:nucleic acid binding"/>
    <property type="evidence" value="ECO:0007669"/>
    <property type="project" value="InterPro"/>
</dbReference>
<evidence type="ECO:0000259" key="2">
    <source>
        <dbReference type="SMART" id="SM00507"/>
    </source>
</evidence>
<dbReference type="AlphaFoldDB" id="A0A0G3H0P4"/>
<accession>A0A0G3H0P4</accession>
<evidence type="ECO:0000313" key="3">
    <source>
        <dbReference type="EMBL" id="AKK06335.1"/>
    </source>
</evidence>
<proteinExistence type="predicted"/>